<dbReference type="SUPFAM" id="SSF49265">
    <property type="entry name" value="Fibronectin type III"/>
    <property type="match status" value="1"/>
</dbReference>
<gene>
    <name evidence="19" type="primary">IL3RA</name>
</gene>
<dbReference type="Gene3D" id="2.60.40.3850">
    <property type="match status" value="1"/>
</dbReference>
<reference evidence="19" key="1">
    <citation type="submission" date="2025-08" db="UniProtKB">
        <authorList>
            <consortium name="RefSeq"/>
        </authorList>
    </citation>
    <scope>IDENTIFICATION</scope>
    <source>
        <tissue evidence="19">Whole blood</tissue>
    </source>
</reference>
<dbReference type="Proteomes" id="UP001165780">
    <property type="component" value="Unplaced"/>
</dbReference>
<dbReference type="AlphaFoldDB" id="A0A9W2UMX2"/>
<sequence>MAFLWLALCLTPACCLLHKDEDPESPIKNLQMQPETRRLTWDLSGNVSEIGCFINSRFITKATDKRYCEFRVLSSCQVTNFTVASTGDRPFSAGILYPRPEGHPEAAAQRLGCWVHDVDFLTCSWEAGRAAPGDVQYRLYWQDLKTYEEEECPRYAVDDRGTHIRCHFDDVSRLREHVQFLVKGTSKGARIPCSDLTVELARIERLSLPNITGMCNKSYSVMEWKMSSHFNHRFTYELEIQKGSDAAYTEKAPDSYFVLPNPGNYAVRLRAHARFRKTWSEWSAVRRFECDLGKDTHFRDWLTSVLIPLGALLALGLGVALCQRYSVLQKLFPPIPHLKDPISDTLHSSKLVAWEASRASQEDCQVAEVQVLGEM</sequence>
<evidence type="ECO:0000256" key="10">
    <source>
        <dbReference type="ARBA" id="ARBA00023170"/>
    </source>
</evidence>
<keyword evidence="7" id="KW-1133">Transmembrane helix</keyword>
<organism evidence="18 19">
    <name type="scientific">Panthera pardus</name>
    <name type="common">Leopard</name>
    <name type="synonym">Felis pardus</name>
    <dbReference type="NCBI Taxonomy" id="9691"/>
    <lineage>
        <taxon>Eukaryota</taxon>
        <taxon>Metazoa</taxon>
        <taxon>Chordata</taxon>
        <taxon>Craniata</taxon>
        <taxon>Vertebrata</taxon>
        <taxon>Euteleostomi</taxon>
        <taxon>Mammalia</taxon>
        <taxon>Eutheria</taxon>
        <taxon>Laurasiatheria</taxon>
        <taxon>Carnivora</taxon>
        <taxon>Feliformia</taxon>
        <taxon>Felidae</taxon>
        <taxon>Pantherinae</taxon>
        <taxon>Panthera</taxon>
    </lineage>
</organism>
<comment type="subunit">
    <text evidence="13">Interacts with IL3. Heterodimer of an alpha and a beta subunit. The beta subunit is common to the IL3, IL5 and GM-CSF receptors.</text>
</comment>
<feature type="signal peptide" evidence="15">
    <location>
        <begin position="1"/>
        <end position="15"/>
    </location>
</feature>
<comment type="function">
    <text evidence="12">Cell surface receptor for IL3 expressed on hematopoietic progenitor cells, monocytes and B-lymphocytes that controls the production and differentiation of hematopoietic progenitor cells into lineage-restricted cells. Ligand stimulation rapidly induces hetrodimerization with IL3RB, phosphorylation and enzyme activity of effector proteins such as JAK2 and PI3K that play a role in signaling cell proliferation and differentiation. Activation of JAK2 leads to STAT5-mediated transcriptional program.</text>
</comment>
<feature type="domain" description="Type I cytokine receptor cytokine-binding" evidence="16">
    <location>
        <begin position="111"/>
        <end position="203"/>
    </location>
</feature>
<evidence type="ECO:0000256" key="14">
    <source>
        <dbReference type="ARBA" id="ARBA00074205"/>
    </source>
</evidence>
<keyword evidence="9" id="KW-1015">Disulfide bond</keyword>
<dbReference type="GO" id="GO:0004912">
    <property type="term" value="F:interleukin-3 receptor activity"/>
    <property type="evidence" value="ECO:0007669"/>
    <property type="project" value="UniProtKB-ARBA"/>
</dbReference>
<keyword evidence="5 15" id="KW-0732">Signal</keyword>
<keyword evidence="6" id="KW-0832">Ubl conjugation</keyword>
<dbReference type="GeneID" id="109256147"/>
<comment type="subcellular location">
    <subcellularLocation>
        <location evidence="1">Cell membrane</location>
        <topology evidence="1">Single-pass type I membrane protein</topology>
    </subcellularLocation>
</comment>
<dbReference type="CTD" id="3563"/>
<keyword evidence="8" id="KW-0472">Membrane</keyword>
<dbReference type="RefSeq" id="XP_053747832.1">
    <property type="nucleotide sequence ID" value="XM_053891857.1"/>
</dbReference>
<dbReference type="InterPro" id="IPR015321">
    <property type="entry name" value="TypeI_recpt_CBD"/>
</dbReference>
<evidence type="ECO:0000256" key="11">
    <source>
        <dbReference type="ARBA" id="ARBA00023180"/>
    </source>
</evidence>
<keyword evidence="4" id="KW-0812">Transmembrane</keyword>
<evidence type="ECO:0000256" key="8">
    <source>
        <dbReference type="ARBA" id="ARBA00023136"/>
    </source>
</evidence>
<dbReference type="Pfam" id="PF18611">
    <property type="entry name" value="IL3Ra_N"/>
    <property type="match status" value="1"/>
</dbReference>
<protein>
    <recommendedName>
        <fullName evidence="14">Interleukin-3 receptor subunit alpha</fullName>
    </recommendedName>
</protein>
<evidence type="ECO:0000256" key="12">
    <source>
        <dbReference type="ARBA" id="ARBA00056770"/>
    </source>
</evidence>
<evidence type="ECO:0000256" key="4">
    <source>
        <dbReference type="ARBA" id="ARBA00022692"/>
    </source>
</evidence>
<feature type="chain" id="PRO_5040727538" description="Interleukin-3 receptor subunit alpha" evidence="15">
    <location>
        <begin position="16"/>
        <end position="375"/>
    </location>
</feature>
<evidence type="ECO:0000313" key="18">
    <source>
        <dbReference type="Proteomes" id="UP001165780"/>
    </source>
</evidence>
<evidence type="ECO:0000256" key="15">
    <source>
        <dbReference type="SAM" id="SignalP"/>
    </source>
</evidence>
<evidence type="ECO:0000256" key="13">
    <source>
        <dbReference type="ARBA" id="ARBA00065508"/>
    </source>
</evidence>
<dbReference type="InterPro" id="IPR003532">
    <property type="entry name" value="Short_hematopoietin_rcpt_2_CS"/>
</dbReference>
<keyword evidence="11" id="KW-0325">Glycoprotein</keyword>
<dbReference type="PANTHER" id="PTHR23037">
    <property type="entry name" value="CYTOKINE RECEPTOR"/>
    <property type="match status" value="1"/>
</dbReference>
<evidence type="ECO:0000256" key="9">
    <source>
        <dbReference type="ARBA" id="ARBA00023157"/>
    </source>
</evidence>
<dbReference type="InterPro" id="IPR036116">
    <property type="entry name" value="FN3_sf"/>
</dbReference>
<proteinExistence type="inferred from homology"/>
<evidence type="ECO:0000256" key="6">
    <source>
        <dbReference type="ARBA" id="ARBA00022843"/>
    </source>
</evidence>
<keyword evidence="10 19" id="KW-0675">Receptor</keyword>
<feature type="domain" description="IL-3 receptor alpha chain N-terminal" evidence="17">
    <location>
        <begin position="27"/>
        <end position="98"/>
    </location>
</feature>
<evidence type="ECO:0000313" key="19">
    <source>
        <dbReference type="RefSeq" id="XP_053747832.1"/>
    </source>
</evidence>
<dbReference type="GO" id="GO:0009897">
    <property type="term" value="C:external side of plasma membrane"/>
    <property type="evidence" value="ECO:0007669"/>
    <property type="project" value="TreeGrafter"/>
</dbReference>
<evidence type="ECO:0000259" key="17">
    <source>
        <dbReference type="Pfam" id="PF18611"/>
    </source>
</evidence>
<dbReference type="Gene3D" id="2.60.40.10">
    <property type="entry name" value="Immunoglobulins"/>
    <property type="match status" value="2"/>
</dbReference>
<dbReference type="PANTHER" id="PTHR23037:SF46">
    <property type="entry name" value="INTERLEUKIN 5 RECEPTOR SUBUNIT ALPHA"/>
    <property type="match status" value="1"/>
</dbReference>
<dbReference type="Pfam" id="PF09240">
    <property type="entry name" value="IL6Ra-bind"/>
    <property type="match status" value="1"/>
</dbReference>
<evidence type="ECO:0000256" key="7">
    <source>
        <dbReference type="ARBA" id="ARBA00022989"/>
    </source>
</evidence>
<name>A0A9W2UMX2_PANPR</name>
<evidence type="ECO:0000259" key="16">
    <source>
        <dbReference type="Pfam" id="PF09240"/>
    </source>
</evidence>
<evidence type="ECO:0000256" key="3">
    <source>
        <dbReference type="ARBA" id="ARBA00022475"/>
    </source>
</evidence>
<evidence type="ECO:0000256" key="1">
    <source>
        <dbReference type="ARBA" id="ARBA00004251"/>
    </source>
</evidence>
<dbReference type="InterPro" id="IPR040907">
    <property type="entry name" value="IL3Ra_N"/>
</dbReference>
<evidence type="ECO:0000256" key="5">
    <source>
        <dbReference type="ARBA" id="ARBA00022729"/>
    </source>
</evidence>
<keyword evidence="18" id="KW-1185">Reference proteome</keyword>
<dbReference type="InterPro" id="IPR013783">
    <property type="entry name" value="Ig-like_fold"/>
</dbReference>
<accession>A0A9W2UMX2</accession>
<keyword evidence="3" id="KW-1003">Cell membrane</keyword>
<comment type="similarity">
    <text evidence="2">Belongs to the type I cytokine receptor family. Type 5 subfamily.</text>
</comment>
<evidence type="ECO:0000256" key="2">
    <source>
        <dbReference type="ARBA" id="ARBA00008159"/>
    </source>
</evidence>
<dbReference type="PROSITE" id="PS01356">
    <property type="entry name" value="HEMATOPO_REC_S_F2"/>
    <property type="match status" value="1"/>
</dbReference>
<dbReference type="FunFam" id="2.60.40.10:FF:002832">
    <property type="entry name" value="Interleukin-3 receptor subunit alpha"/>
    <property type="match status" value="1"/>
</dbReference>